<comment type="caution">
    <text evidence="1">The sequence shown here is derived from an EMBL/GenBank/DDBJ whole genome shotgun (WGS) entry which is preliminary data.</text>
</comment>
<sequence>MKYPAIVYALDDIENTFANDGVYLSARKYSVTVIDSDPDSSLVGKVASMPTSRFNRHYTKDNLNHDVFEIFF</sequence>
<gene>
    <name evidence="1" type="ORF">CLOSTHATH_06601</name>
</gene>
<accession>D3ASJ3</accession>
<dbReference type="EMBL" id="ACIO01000802">
    <property type="protein sequence ID" value="EFC95209.1"/>
    <property type="molecule type" value="Genomic_DNA"/>
</dbReference>
<reference evidence="1 2" key="1">
    <citation type="submission" date="2010-01" db="EMBL/GenBank/DDBJ databases">
        <authorList>
            <person name="Weinstock G."/>
            <person name="Sodergren E."/>
            <person name="Clifton S."/>
            <person name="Fulton L."/>
            <person name="Fulton B."/>
            <person name="Courtney L."/>
            <person name="Fronick C."/>
            <person name="Harrison M."/>
            <person name="Strong C."/>
            <person name="Farmer C."/>
            <person name="Delahaunty K."/>
            <person name="Markovic C."/>
            <person name="Hall O."/>
            <person name="Minx P."/>
            <person name="Tomlinson C."/>
            <person name="Mitreva M."/>
            <person name="Nelson J."/>
            <person name="Hou S."/>
            <person name="Wollam A."/>
            <person name="Pepin K.H."/>
            <person name="Johnson M."/>
            <person name="Bhonagiri V."/>
            <person name="Nash W.E."/>
            <person name="Warren W."/>
            <person name="Chinwalla A."/>
            <person name="Mardis E.R."/>
            <person name="Wilson R.K."/>
        </authorList>
    </citation>
    <scope>NUCLEOTIDE SEQUENCE [LARGE SCALE GENOMIC DNA]</scope>
    <source>
        <strain evidence="1 2">DSM 13479</strain>
    </source>
</reference>
<protein>
    <submittedName>
        <fullName evidence="1">Uncharacterized protein</fullName>
    </submittedName>
</protein>
<evidence type="ECO:0000313" key="2">
    <source>
        <dbReference type="Proteomes" id="UP000004968"/>
    </source>
</evidence>
<evidence type="ECO:0000313" key="1">
    <source>
        <dbReference type="EMBL" id="EFC95209.1"/>
    </source>
</evidence>
<organism evidence="1 2">
    <name type="scientific">Hungatella hathewayi DSM 13479</name>
    <dbReference type="NCBI Taxonomy" id="566550"/>
    <lineage>
        <taxon>Bacteria</taxon>
        <taxon>Bacillati</taxon>
        <taxon>Bacillota</taxon>
        <taxon>Clostridia</taxon>
        <taxon>Lachnospirales</taxon>
        <taxon>Lachnospiraceae</taxon>
        <taxon>Hungatella</taxon>
    </lineage>
</organism>
<dbReference type="Proteomes" id="UP000004968">
    <property type="component" value="Unassembled WGS sequence"/>
</dbReference>
<dbReference type="HOGENOM" id="CLU_175349_0_0_9"/>
<name>D3ASJ3_9FIRM</name>
<dbReference type="AlphaFoldDB" id="D3ASJ3"/>
<proteinExistence type="predicted"/>